<proteinExistence type="predicted"/>
<gene>
    <name evidence="3" type="ORF">SAMN02746009_03321</name>
</gene>
<sequence>MVTQFVLRKQKQNKAGECPVYLMVYFDGARLACSTGEKCRPADWNEDRQQFRKSYPLAEEANNLLKLMAGNVLKWWRGVRASGEVPTVAGLKASLQPAVVAMPPAPLLVVEEVMQFREVMRRRGLMWNTLRHYLVTANWLRNFEQWAGRKLTVSGYDLATHDLVLAYLRHDRELSPNSLYTVGKDLRRLFGYLRDERGICISVEPRKLRVACQDTDKVYLSAQEMERVRVAVLPTTLAPVRDVFLFCCYTGLRYSDVLQLHGGNVETLADGSGRVLRLTQTKTRTKVSVYLTAAASAVLEKYTCPERTGPGARLLPVYQNQVMNRYLKRITRLAGVSSGVEVVEVRAGQVLKTMREKHELVTMHTARHTFATQSLLRGMPVEVLQKILGHASIKTTLVYAKIVEDFQHQTMRRIWDAQGVTDSSGALDNQICAVEPSAA</sequence>
<dbReference type="Gene3D" id="1.10.443.10">
    <property type="entry name" value="Intergrase catalytic core"/>
    <property type="match status" value="1"/>
</dbReference>
<keyword evidence="4" id="KW-1185">Reference proteome</keyword>
<dbReference type="GO" id="GO:0015074">
    <property type="term" value="P:DNA integration"/>
    <property type="evidence" value="ECO:0007669"/>
    <property type="project" value="InterPro"/>
</dbReference>
<name>A0A1M7D722_9BACT</name>
<dbReference type="Proteomes" id="UP000183947">
    <property type="component" value="Unassembled WGS sequence"/>
</dbReference>
<dbReference type="InterPro" id="IPR035386">
    <property type="entry name" value="Arm-DNA-bind_5"/>
</dbReference>
<dbReference type="PROSITE" id="PS51898">
    <property type="entry name" value="TYR_RECOMBINASE"/>
    <property type="match status" value="1"/>
</dbReference>
<feature type="domain" description="Tyr recombinase" evidence="2">
    <location>
        <begin position="215"/>
        <end position="412"/>
    </location>
</feature>
<dbReference type="InterPro" id="IPR002104">
    <property type="entry name" value="Integrase_catalytic"/>
</dbReference>
<evidence type="ECO:0000256" key="1">
    <source>
        <dbReference type="ARBA" id="ARBA00023172"/>
    </source>
</evidence>
<dbReference type="OrthoDB" id="1098628at2"/>
<dbReference type="Pfam" id="PF00589">
    <property type="entry name" value="Phage_integrase"/>
    <property type="match status" value="1"/>
</dbReference>
<dbReference type="InterPro" id="IPR013762">
    <property type="entry name" value="Integrase-like_cat_sf"/>
</dbReference>
<accession>A0A1M7D722</accession>
<dbReference type="RefSeq" id="WP_073287586.1">
    <property type="nucleotide sequence ID" value="NZ_FRAS01000020.1"/>
</dbReference>
<dbReference type="EMBL" id="FRAS01000020">
    <property type="protein sequence ID" value="SHL75250.1"/>
    <property type="molecule type" value="Genomic_DNA"/>
</dbReference>
<dbReference type="PANTHER" id="PTHR30349:SF64">
    <property type="entry name" value="PROPHAGE INTEGRASE INTD-RELATED"/>
    <property type="match status" value="1"/>
</dbReference>
<dbReference type="SUPFAM" id="SSF56349">
    <property type="entry name" value="DNA breaking-rejoining enzymes"/>
    <property type="match status" value="1"/>
</dbReference>
<keyword evidence="1" id="KW-0233">DNA recombination</keyword>
<dbReference type="AlphaFoldDB" id="A0A1M7D722"/>
<dbReference type="InterPro" id="IPR011010">
    <property type="entry name" value="DNA_brk_join_enz"/>
</dbReference>
<dbReference type="STRING" id="1121959.SAMN02746009_03321"/>
<evidence type="ECO:0000313" key="4">
    <source>
        <dbReference type="Proteomes" id="UP000183947"/>
    </source>
</evidence>
<dbReference type="GO" id="GO:0006310">
    <property type="term" value="P:DNA recombination"/>
    <property type="evidence" value="ECO:0007669"/>
    <property type="project" value="UniProtKB-KW"/>
</dbReference>
<reference evidence="4" key="1">
    <citation type="submission" date="2016-11" db="EMBL/GenBank/DDBJ databases">
        <authorList>
            <person name="Varghese N."/>
            <person name="Submissions S."/>
        </authorList>
    </citation>
    <scope>NUCLEOTIDE SEQUENCE [LARGE SCALE GENOMIC DNA]</scope>
    <source>
        <strain evidence="4">DSM 18569</strain>
    </source>
</reference>
<dbReference type="Pfam" id="PF17293">
    <property type="entry name" value="Arm-DNA-bind_5"/>
    <property type="match status" value="1"/>
</dbReference>
<dbReference type="CDD" id="cd01185">
    <property type="entry name" value="INTN1_C_like"/>
    <property type="match status" value="1"/>
</dbReference>
<dbReference type="PANTHER" id="PTHR30349">
    <property type="entry name" value="PHAGE INTEGRASE-RELATED"/>
    <property type="match status" value="1"/>
</dbReference>
<dbReference type="InterPro" id="IPR050090">
    <property type="entry name" value="Tyrosine_recombinase_XerCD"/>
</dbReference>
<protein>
    <submittedName>
        <fullName evidence="3">Site-specific recombinase XerD</fullName>
    </submittedName>
</protein>
<evidence type="ECO:0000259" key="2">
    <source>
        <dbReference type="PROSITE" id="PS51898"/>
    </source>
</evidence>
<organism evidence="3 4">
    <name type="scientific">Hymenobacter psychrotolerans DSM 18569</name>
    <dbReference type="NCBI Taxonomy" id="1121959"/>
    <lineage>
        <taxon>Bacteria</taxon>
        <taxon>Pseudomonadati</taxon>
        <taxon>Bacteroidota</taxon>
        <taxon>Cytophagia</taxon>
        <taxon>Cytophagales</taxon>
        <taxon>Hymenobacteraceae</taxon>
        <taxon>Hymenobacter</taxon>
    </lineage>
</organism>
<evidence type="ECO:0000313" key="3">
    <source>
        <dbReference type="EMBL" id="SHL75250.1"/>
    </source>
</evidence>
<dbReference type="GO" id="GO:0003677">
    <property type="term" value="F:DNA binding"/>
    <property type="evidence" value="ECO:0007669"/>
    <property type="project" value="InterPro"/>
</dbReference>